<dbReference type="InParanoid" id="B9SNY2"/>
<dbReference type="PROSITE" id="PS50104">
    <property type="entry name" value="TIR"/>
    <property type="match status" value="1"/>
</dbReference>
<keyword evidence="1" id="KW-0520">NAD</keyword>
<name>B9SNY2_RICCO</name>
<sequence length="468" mass="52922">MASYSSSRSRVVIYVSDERTSTRFKFTSYVCDALDRERKKLHKEIEYFNEDTVRKGVVRFREIKKIIKDSWISIVIISEAYATKDCLDQLLIILEEKREKGEAYMVLPVFYLVSPDDVETQIGNFAKLFADLRQKHGAQMAEKWGKALAELVGIGGRVLEPNKSEAFFVTLIIGDVLKHVDWLYAKGIIPVTSSEKSLGVEASVECSKKLIKLGSKGTSECLALKGNRDEGKCIEIECFESQISPPPNLAFRGSLEKLISGEANNCKSDDSRLKNSGSLIISSSKLGSFNKSVLKALLEHQAFFSQDLELGSQNLGDLSNSFQILKGLTEDDGINIVEKSQLSVLEFESAAVIEQIRSFAKGRKEVELEIQKLDGQKEEMEKCYRMMDSHREYLKPEMSAAKSQELYHSLELLKSSFVELENSRDAKLHEQKVQLEELEQQGRQRLRSLQQFIDGLISKFHELAGRDC</sequence>
<dbReference type="GO" id="GO:0007165">
    <property type="term" value="P:signal transduction"/>
    <property type="evidence" value="ECO:0000318"/>
    <property type="project" value="GO_Central"/>
</dbReference>
<dbReference type="Pfam" id="PF01582">
    <property type="entry name" value="TIR"/>
    <property type="match status" value="1"/>
</dbReference>
<dbReference type="EMBL" id="EQ974054">
    <property type="protein sequence ID" value="EEF34700.1"/>
    <property type="molecule type" value="Genomic_DNA"/>
</dbReference>
<dbReference type="SUPFAM" id="SSF52200">
    <property type="entry name" value="Toll/Interleukin receptor TIR domain"/>
    <property type="match status" value="1"/>
</dbReference>
<dbReference type="PANTHER" id="PTHR32009">
    <property type="entry name" value="TMV RESISTANCE PROTEIN N-LIKE"/>
    <property type="match status" value="1"/>
</dbReference>
<evidence type="ECO:0000313" key="3">
    <source>
        <dbReference type="EMBL" id="EEF34700.1"/>
    </source>
</evidence>
<dbReference type="OrthoDB" id="6160824at2759"/>
<dbReference type="Proteomes" id="UP000008311">
    <property type="component" value="Unassembled WGS sequence"/>
</dbReference>
<dbReference type="SMART" id="SM00255">
    <property type="entry name" value="TIR"/>
    <property type="match status" value="1"/>
</dbReference>
<dbReference type="PANTHER" id="PTHR32009:SF106">
    <property type="entry name" value="TIR DOMAIN-CONTAINING PROTEIN"/>
    <property type="match status" value="1"/>
</dbReference>
<dbReference type="AlphaFoldDB" id="B9SNY2"/>
<dbReference type="InterPro" id="IPR035897">
    <property type="entry name" value="Toll_tir_struct_dom_sf"/>
</dbReference>
<protein>
    <recommendedName>
        <fullName evidence="2">TIR domain-containing protein</fullName>
    </recommendedName>
</protein>
<dbReference type="InterPro" id="IPR000157">
    <property type="entry name" value="TIR_dom"/>
</dbReference>
<dbReference type="KEGG" id="rcu:8289120"/>
<accession>B9SNY2</accession>
<evidence type="ECO:0000313" key="4">
    <source>
        <dbReference type="Proteomes" id="UP000008311"/>
    </source>
</evidence>
<feature type="domain" description="TIR" evidence="2">
    <location>
        <begin position="6"/>
        <end position="152"/>
    </location>
</feature>
<evidence type="ECO:0000256" key="1">
    <source>
        <dbReference type="ARBA" id="ARBA00023027"/>
    </source>
</evidence>
<organism evidence="3 4">
    <name type="scientific">Ricinus communis</name>
    <name type="common">Castor bean</name>
    <dbReference type="NCBI Taxonomy" id="3988"/>
    <lineage>
        <taxon>Eukaryota</taxon>
        <taxon>Viridiplantae</taxon>
        <taxon>Streptophyta</taxon>
        <taxon>Embryophyta</taxon>
        <taxon>Tracheophyta</taxon>
        <taxon>Spermatophyta</taxon>
        <taxon>Magnoliopsida</taxon>
        <taxon>eudicotyledons</taxon>
        <taxon>Gunneridae</taxon>
        <taxon>Pentapetalae</taxon>
        <taxon>rosids</taxon>
        <taxon>fabids</taxon>
        <taxon>Malpighiales</taxon>
        <taxon>Euphorbiaceae</taxon>
        <taxon>Acalyphoideae</taxon>
        <taxon>Acalypheae</taxon>
        <taxon>Ricinus</taxon>
    </lineage>
</organism>
<evidence type="ECO:0000259" key="2">
    <source>
        <dbReference type="PROSITE" id="PS50104"/>
    </source>
</evidence>
<proteinExistence type="predicted"/>
<dbReference type="Gene3D" id="3.40.50.10140">
    <property type="entry name" value="Toll/interleukin-1 receptor homology (TIR) domain"/>
    <property type="match status" value="1"/>
</dbReference>
<dbReference type="GO" id="GO:0005634">
    <property type="term" value="C:nucleus"/>
    <property type="evidence" value="ECO:0000318"/>
    <property type="project" value="GO_Central"/>
</dbReference>
<keyword evidence="4" id="KW-1185">Reference proteome</keyword>
<reference evidence="4" key="1">
    <citation type="journal article" date="2010" name="Nat. Biotechnol.">
        <title>Draft genome sequence of the oilseed species Ricinus communis.</title>
        <authorList>
            <person name="Chan A.P."/>
            <person name="Crabtree J."/>
            <person name="Zhao Q."/>
            <person name="Lorenzi H."/>
            <person name="Orvis J."/>
            <person name="Puiu D."/>
            <person name="Melake-Berhan A."/>
            <person name="Jones K.M."/>
            <person name="Redman J."/>
            <person name="Chen G."/>
            <person name="Cahoon E.B."/>
            <person name="Gedil M."/>
            <person name="Stanke M."/>
            <person name="Haas B.J."/>
            <person name="Wortman J.R."/>
            <person name="Fraser-Liggett C.M."/>
            <person name="Ravel J."/>
            <person name="Rabinowicz P.D."/>
        </authorList>
    </citation>
    <scope>NUCLEOTIDE SEQUENCE [LARGE SCALE GENOMIC DNA]</scope>
    <source>
        <strain evidence="4">cv. Hale</strain>
    </source>
</reference>
<gene>
    <name evidence="3" type="ORF">RCOM_0583130</name>
</gene>